<accession>A0A3N0YU99</accession>
<dbReference type="Proteomes" id="UP000281406">
    <property type="component" value="Unassembled WGS sequence"/>
</dbReference>
<dbReference type="AlphaFoldDB" id="A0A3N0YU99"/>
<feature type="compositionally biased region" description="Polar residues" evidence="1">
    <location>
        <begin position="85"/>
        <end position="100"/>
    </location>
</feature>
<gene>
    <name evidence="2" type="ORF">DPX16_13438</name>
</gene>
<feature type="compositionally biased region" description="Low complexity" evidence="1">
    <location>
        <begin position="45"/>
        <end position="54"/>
    </location>
</feature>
<evidence type="ECO:0000313" key="2">
    <source>
        <dbReference type="EMBL" id="ROL49773.1"/>
    </source>
</evidence>
<dbReference type="EMBL" id="RJVU01026436">
    <property type="protein sequence ID" value="ROL49773.1"/>
    <property type="molecule type" value="Genomic_DNA"/>
</dbReference>
<sequence length="100" mass="10756">MKDGMVLDQLLRGLELYSLGYQPRCLLHNPFNPYSSTVSGEERQSSSSAGRPSSQWEGAALPCRPLRSSAALPPSGTHPLLCRQTPLSGAPSASSYVMYS</sequence>
<comment type="caution">
    <text evidence="2">The sequence shown here is derived from an EMBL/GenBank/DDBJ whole genome shotgun (WGS) entry which is preliminary data.</text>
</comment>
<evidence type="ECO:0000256" key="1">
    <source>
        <dbReference type="SAM" id="MobiDB-lite"/>
    </source>
</evidence>
<reference evidence="2 3" key="1">
    <citation type="submission" date="2018-10" db="EMBL/GenBank/DDBJ databases">
        <title>Genome assembly for a Yunnan-Guizhou Plateau 3E fish, Anabarilius grahami (Regan), and its evolutionary and genetic applications.</title>
        <authorList>
            <person name="Jiang W."/>
        </authorList>
    </citation>
    <scope>NUCLEOTIDE SEQUENCE [LARGE SCALE GENOMIC DNA]</scope>
    <source>
        <strain evidence="2">AG-KIZ</strain>
        <tissue evidence="2">Muscle</tissue>
    </source>
</reference>
<organism evidence="2 3">
    <name type="scientific">Anabarilius grahami</name>
    <name type="common">Kanglang fish</name>
    <name type="synonym">Barilius grahami</name>
    <dbReference type="NCBI Taxonomy" id="495550"/>
    <lineage>
        <taxon>Eukaryota</taxon>
        <taxon>Metazoa</taxon>
        <taxon>Chordata</taxon>
        <taxon>Craniata</taxon>
        <taxon>Vertebrata</taxon>
        <taxon>Euteleostomi</taxon>
        <taxon>Actinopterygii</taxon>
        <taxon>Neopterygii</taxon>
        <taxon>Teleostei</taxon>
        <taxon>Ostariophysi</taxon>
        <taxon>Cypriniformes</taxon>
        <taxon>Xenocyprididae</taxon>
        <taxon>Xenocypridinae</taxon>
        <taxon>Xenocypridinae incertae sedis</taxon>
        <taxon>Anabarilius</taxon>
    </lineage>
</organism>
<feature type="region of interest" description="Disordered" evidence="1">
    <location>
        <begin position="36"/>
        <end position="100"/>
    </location>
</feature>
<proteinExistence type="predicted"/>
<keyword evidence="3" id="KW-1185">Reference proteome</keyword>
<name>A0A3N0YU99_ANAGA</name>
<evidence type="ECO:0000313" key="3">
    <source>
        <dbReference type="Proteomes" id="UP000281406"/>
    </source>
</evidence>
<protein>
    <submittedName>
        <fullName evidence="2">Uncharacterized protein</fullName>
    </submittedName>
</protein>